<dbReference type="Proteomes" id="UP000292547">
    <property type="component" value="Chromosome"/>
</dbReference>
<dbReference type="InterPro" id="IPR019587">
    <property type="entry name" value="Polyketide_cyclase/dehydratase"/>
</dbReference>
<dbReference type="Pfam" id="PF10604">
    <property type="entry name" value="Polyketide_cyc2"/>
    <property type="match status" value="1"/>
</dbReference>
<dbReference type="Gene3D" id="3.30.530.20">
    <property type="match status" value="1"/>
</dbReference>
<organism evidence="1 2">
    <name type="scientific">Streptomyces seoulensis</name>
    <dbReference type="NCBI Taxonomy" id="73044"/>
    <lineage>
        <taxon>Bacteria</taxon>
        <taxon>Bacillati</taxon>
        <taxon>Actinomycetota</taxon>
        <taxon>Actinomycetes</taxon>
        <taxon>Kitasatosporales</taxon>
        <taxon>Streptomycetaceae</taxon>
        <taxon>Streptomyces</taxon>
    </lineage>
</organism>
<dbReference type="InterPro" id="IPR023393">
    <property type="entry name" value="START-like_dom_sf"/>
</dbReference>
<dbReference type="OrthoDB" id="191189at2"/>
<evidence type="ECO:0000313" key="1">
    <source>
        <dbReference type="EMBL" id="QBJ93641.1"/>
    </source>
</evidence>
<reference evidence="1 2" key="1">
    <citation type="submission" date="2018-08" db="EMBL/GenBank/DDBJ databases">
        <title>The complete genome sequence of Streptomyces seoulensis, a pioneer strain for nickel superoxide dismutase discovery.</title>
        <authorList>
            <person name="Shin J."/>
            <person name="Lee J.-S."/>
            <person name="Lee E.-J."/>
            <person name="Youn H.-D."/>
        </authorList>
    </citation>
    <scope>NUCLEOTIDE SEQUENCE [LARGE SCALE GENOMIC DNA]</scope>
    <source>
        <strain evidence="1 2">KCTC 9819</strain>
    </source>
</reference>
<dbReference type="GeneID" id="300102644"/>
<dbReference type="AlphaFoldDB" id="A0A4P6U3D9"/>
<name>A0A4P6U3D9_STRSO</name>
<evidence type="ECO:0000313" key="2">
    <source>
        <dbReference type="Proteomes" id="UP000292547"/>
    </source>
</evidence>
<accession>A0A4P6U3D9</accession>
<dbReference type="STRING" id="73044.GCA_000725795_00440"/>
<protein>
    <submittedName>
        <fullName evidence="1">SRPBCC family protein</fullName>
    </submittedName>
</protein>
<gene>
    <name evidence="1" type="ORF">D0Z67_27475</name>
</gene>
<dbReference type="RefSeq" id="WP_031179284.1">
    <property type="nucleotide sequence ID" value="NZ_CP032229.1"/>
</dbReference>
<dbReference type="SUPFAM" id="SSF55961">
    <property type="entry name" value="Bet v1-like"/>
    <property type="match status" value="1"/>
</dbReference>
<proteinExistence type="predicted"/>
<dbReference type="EMBL" id="CP032229">
    <property type="protein sequence ID" value="QBJ93641.1"/>
    <property type="molecule type" value="Genomic_DNA"/>
</dbReference>
<sequence>MARVTLCASGAASADTAWERYASVDQWASWSPHIKTVHCVARRLRPGMSGTVESVAGIRAAFVVDAVDGDRRTWTWRVRLGRVQLRLHHEVQPQGPGTTTSLTMHGPRLVLFTYAPLARLALHRLVQP</sequence>
<dbReference type="KEGG" id="sseo:D0Z67_27475"/>
<keyword evidence="2" id="KW-1185">Reference proteome</keyword>